<protein>
    <submittedName>
        <fullName evidence="2">Calcineurin-like phosphoesterase</fullName>
    </submittedName>
</protein>
<dbReference type="Proteomes" id="UP000317909">
    <property type="component" value="Chromosome"/>
</dbReference>
<dbReference type="InterPro" id="IPR051918">
    <property type="entry name" value="STPP_CPPED1"/>
</dbReference>
<dbReference type="GO" id="GO:0016787">
    <property type="term" value="F:hydrolase activity"/>
    <property type="evidence" value="ECO:0007669"/>
    <property type="project" value="InterPro"/>
</dbReference>
<dbReference type="SUPFAM" id="SSF56300">
    <property type="entry name" value="Metallo-dependent phosphatases"/>
    <property type="match status" value="1"/>
</dbReference>
<sequence>MTCLSFGRRCACFVWSLALAVLLVGGLGARRADALDALWDFDGDLTATLGSATMSYRGDMGTANVDFFASEHDLGLPMPFGDRSGVMRFQPTTPTQGLEINLNNGGATVSNYTMVWDLFRPGPSWNSWQSLYQTDVTNASDGEFFINPNDGIGISGAYHGTVSNGRGNIQWNRLAVTRAADGTMKKYIDGNLVGTQTAAGARWDITGGKFDILADEDGETSLGFLSSFRFVDSVLSDGAIANLGAVHAGGATTPGKQIATPPAPLTPGAFTVAFVGDTQNYSSDYPAIFNQVTQWLVDNKAARNIQFVVQDGDIVNGDATNQWNNARAALSKLDGVIPYATVRGNHDIGSQFDFVSRFGPGSPYSQQPTLVDHFEVPGQPTWDMRNTAHKFEANGQKFLIVTIDISAGNNVVAWANDVIAANPDRRVILDTHAYMYDGGERFNNAADPENPGHTHDQSRDELLRTGTQIDSIYNGAAYGGQDAETLWNALVKNHANVSLFLSGHQFEDFDQFKYHLDTGVNGNRVHELLVDPQNMANGGNGWIRLLEFDPDGMTVHVKTYSPFLNQWDTSPDNFYDIRLSPIVPGDFDYDGVVDGDDFLVWQRQLGSTTDLAADGNDDGVVEQADLAIWKSHYGAGGIAATAVNALTPEPGTLLASVQGLLVLAGLAHRLGSRPTG</sequence>
<name>A0A517U562_9BACT</name>
<dbReference type="Pfam" id="PF00149">
    <property type="entry name" value="Metallophos"/>
    <property type="match status" value="1"/>
</dbReference>
<feature type="domain" description="Calcineurin-like phosphoesterase" evidence="1">
    <location>
        <begin position="271"/>
        <end position="444"/>
    </location>
</feature>
<dbReference type="OrthoDB" id="9772095at2"/>
<dbReference type="SUPFAM" id="SSF63446">
    <property type="entry name" value="Type I dockerin domain"/>
    <property type="match status" value="1"/>
</dbReference>
<dbReference type="InterPro" id="IPR036439">
    <property type="entry name" value="Dockerin_dom_sf"/>
</dbReference>
<evidence type="ECO:0000259" key="1">
    <source>
        <dbReference type="Pfam" id="PF00149"/>
    </source>
</evidence>
<evidence type="ECO:0000313" key="3">
    <source>
        <dbReference type="Proteomes" id="UP000317909"/>
    </source>
</evidence>
<dbReference type="Gene3D" id="1.10.1330.10">
    <property type="entry name" value="Dockerin domain"/>
    <property type="match status" value="1"/>
</dbReference>
<reference evidence="2 3" key="1">
    <citation type="submission" date="2019-02" db="EMBL/GenBank/DDBJ databases">
        <title>Deep-cultivation of Planctomycetes and their phenomic and genomic characterization uncovers novel biology.</title>
        <authorList>
            <person name="Wiegand S."/>
            <person name="Jogler M."/>
            <person name="Boedeker C."/>
            <person name="Pinto D."/>
            <person name="Vollmers J."/>
            <person name="Rivas-Marin E."/>
            <person name="Kohn T."/>
            <person name="Peeters S.H."/>
            <person name="Heuer A."/>
            <person name="Rast P."/>
            <person name="Oberbeckmann S."/>
            <person name="Bunk B."/>
            <person name="Jeske O."/>
            <person name="Meyerdierks A."/>
            <person name="Storesund J.E."/>
            <person name="Kallscheuer N."/>
            <person name="Luecker S."/>
            <person name="Lage O.M."/>
            <person name="Pohl T."/>
            <person name="Merkel B.J."/>
            <person name="Hornburger P."/>
            <person name="Mueller R.-W."/>
            <person name="Bruemmer F."/>
            <person name="Labrenz M."/>
            <person name="Spormann A.M."/>
            <person name="Op den Camp H."/>
            <person name="Overmann J."/>
            <person name="Amann R."/>
            <person name="Jetten M.S.M."/>
            <person name="Mascher T."/>
            <person name="Medema M.H."/>
            <person name="Devos D.P."/>
            <person name="Kaster A.-K."/>
            <person name="Ovreas L."/>
            <person name="Rohde M."/>
            <person name="Galperin M.Y."/>
            <person name="Jogler C."/>
        </authorList>
    </citation>
    <scope>NUCLEOTIDE SEQUENCE [LARGE SCALE GENOMIC DNA]</scope>
    <source>
        <strain evidence="2 3">I41</strain>
    </source>
</reference>
<dbReference type="InterPro" id="IPR004843">
    <property type="entry name" value="Calcineurin-like_PHP"/>
</dbReference>
<dbReference type="GO" id="GO:0000272">
    <property type="term" value="P:polysaccharide catabolic process"/>
    <property type="evidence" value="ECO:0007669"/>
    <property type="project" value="InterPro"/>
</dbReference>
<dbReference type="KEGG" id="llh:I41_50220"/>
<accession>A0A517U562</accession>
<dbReference type="Gene3D" id="3.60.21.10">
    <property type="match status" value="1"/>
</dbReference>
<dbReference type="RefSeq" id="WP_145435559.1">
    <property type="nucleotide sequence ID" value="NZ_CP036339.1"/>
</dbReference>
<proteinExistence type="predicted"/>
<organism evidence="2 3">
    <name type="scientific">Lacipirellula limnantheis</name>
    <dbReference type="NCBI Taxonomy" id="2528024"/>
    <lineage>
        <taxon>Bacteria</taxon>
        <taxon>Pseudomonadati</taxon>
        <taxon>Planctomycetota</taxon>
        <taxon>Planctomycetia</taxon>
        <taxon>Pirellulales</taxon>
        <taxon>Lacipirellulaceae</taxon>
        <taxon>Lacipirellula</taxon>
    </lineage>
</organism>
<dbReference type="AlphaFoldDB" id="A0A517U562"/>
<dbReference type="InterPro" id="IPR013320">
    <property type="entry name" value="ConA-like_dom_sf"/>
</dbReference>
<dbReference type="Gene3D" id="2.60.120.200">
    <property type="match status" value="1"/>
</dbReference>
<dbReference type="InterPro" id="IPR029052">
    <property type="entry name" value="Metallo-depent_PP-like"/>
</dbReference>
<gene>
    <name evidence="2" type="ORF">I41_50220</name>
</gene>
<dbReference type="EMBL" id="CP036339">
    <property type="protein sequence ID" value="QDT75779.1"/>
    <property type="molecule type" value="Genomic_DNA"/>
</dbReference>
<keyword evidence="3" id="KW-1185">Reference proteome</keyword>
<dbReference type="PANTHER" id="PTHR43143:SF5">
    <property type="entry name" value="SECRETED PROTEIN"/>
    <property type="match status" value="1"/>
</dbReference>
<dbReference type="PANTHER" id="PTHR43143">
    <property type="entry name" value="METALLOPHOSPHOESTERASE, CALCINEURIN SUPERFAMILY"/>
    <property type="match status" value="1"/>
</dbReference>
<dbReference type="SUPFAM" id="SSF49899">
    <property type="entry name" value="Concanavalin A-like lectins/glucanases"/>
    <property type="match status" value="1"/>
</dbReference>
<dbReference type="Pfam" id="PF13385">
    <property type="entry name" value="Laminin_G_3"/>
    <property type="match status" value="1"/>
</dbReference>
<evidence type="ECO:0000313" key="2">
    <source>
        <dbReference type="EMBL" id="QDT75779.1"/>
    </source>
</evidence>